<protein>
    <submittedName>
        <fullName evidence="6">TlpA family protein disulfide reductase</fullName>
    </submittedName>
</protein>
<reference evidence="6 7" key="1">
    <citation type="submission" date="2019-02" db="EMBL/GenBank/DDBJ databases">
        <title>Pedobacter sp. RP-3-21 sp. nov., isolated from Arctic soil.</title>
        <authorList>
            <person name="Dahal R.H."/>
        </authorList>
    </citation>
    <scope>NUCLEOTIDE SEQUENCE [LARGE SCALE GENOMIC DNA]</scope>
    <source>
        <strain evidence="6 7">RP-3-21</strain>
    </source>
</reference>
<keyword evidence="3" id="KW-1015">Disulfide bond</keyword>
<evidence type="ECO:0000313" key="7">
    <source>
        <dbReference type="Proteomes" id="UP000293925"/>
    </source>
</evidence>
<name>A0A4R0QA35_9SPHI</name>
<dbReference type="InterPro" id="IPR000866">
    <property type="entry name" value="AhpC/TSA"/>
</dbReference>
<dbReference type="GO" id="GO:0030313">
    <property type="term" value="C:cell envelope"/>
    <property type="evidence" value="ECO:0007669"/>
    <property type="project" value="UniProtKB-SubCell"/>
</dbReference>
<evidence type="ECO:0000313" key="6">
    <source>
        <dbReference type="EMBL" id="TCD28804.1"/>
    </source>
</evidence>
<dbReference type="SUPFAM" id="SSF52833">
    <property type="entry name" value="Thioredoxin-like"/>
    <property type="match status" value="1"/>
</dbReference>
<dbReference type="Gene3D" id="3.40.30.10">
    <property type="entry name" value="Glutaredoxin"/>
    <property type="match status" value="1"/>
</dbReference>
<keyword evidence="2" id="KW-0201">Cytochrome c-type biogenesis</keyword>
<dbReference type="InterPro" id="IPR036249">
    <property type="entry name" value="Thioredoxin-like_sf"/>
</dbReference>
<dbReference type="CDD" id="cd02966">
    <property type="entry name" value="TlpA_like_family"/>
    <property type="match status" value="1"/>
</dbReference>
<sequence length="261" mass="28822">MTEEQRIYEAYQAEKLKFYSYTSQLQNLMKQAQIEKDTAKVSSLAKGSMGLLRDSITKIYLKIINTYPNSSTAVAFINSLVSTYPIKNVQELMAKIEKTPAGAYPAALKAREAINARLRRQAGTQAVNFAQPDSSGKVFNLSSYRGKFVFIDFWASWCKPCRAENPNVLKAYNKFKDKNFTIVGVSLDASRSAWLSAVKEDGLPWLQVSDLKGGDNDAGKLYGVTSIPANFLVGPDGKIIATDLRGETLELALEHSIGNSK</sequence>
<proteinExistence type="predicted"/>
<dbReference type="PANTHER" id="PTHR42852:SF6">
    <property type="entry name" value="THIOL:DISULFIDE INTERCHANGE PROTEIN DSBE"/>
    <property type="match status" value="1"/>
</dbReference>
<keyword evidence="4" id="KW-0676">Redox-active center</keyword>
<comment type="subcellular location">
    <subcellularLocation>
        <location evidence="1">Cell envelope</location>
    </subcellularLocation>
</comment>
<evidence type="ECO:0000256" key="1">
    <source>
        <dbReference type="ARBA" id="ARBA00004196"/>
    </source>
</evidence>
<evidence type="ECO:0000256" key="4">
    <source>
        <dbReference type="ARBA" id="ARBA00023284"/>
    </source>
</evidence>
<comment type="caution">
    <text evidence="6">The sequence shown here is derived from an EMBL/GenBank/DDBJ whole genome shotgun (WGS) entry which is preliminary data.</text>
</comment>
<feature type="domain" description="Thioredoxin" evidence="5">
    <location>
        <begin position="120"/>
        <end position="261"/>
    </location>
</feature>
<dbReference type="GO" id="GO:0017004">
    <property type="term" value="P:cytochrome complex assembly"/>
    <property type="evidence" value="ECO:0007669"/>
    <property type="project" value="UniProtKB-KW"/>
</dbReference>
<keyword evidence="7" id="KW-1185">Reference proteome</keyword>
<dbReference type="InterPro" id="IPR013766">
    <property type="entry name" value="Thioredoxin_domain"/>
</dbReference>
<dbReference type="InterPro" id="IPR050553">
    <property type="entry name" value="Thioredoxin_ResA/DsbE_sf"/>
</dbReference>
<organism evidence="6 7">
    <name type="scientific">Pedobacter psychrodurus</name>
    <dbReference type="NCBI Taxonomy" id="2530456"/>
    <lineage>
        <taxon>Bacteria</taxon>
        <taxon>Pseudomonadati</taxon>
        <taxon>Bacteroidota</taxon>
        <taxon>Sphingobacteriia</taxon>
        <taxon>Sphingobacteriales</taxon>
        <taxon>Sphingobacteriaceae</taxon>
        <taxon>Pedobacter</taxon>
    </lineage>
</organism>
<dbReference type="PANTHER" id="PTHR42852">
    <property type="entry name" value="THIOL:DISULFIDE INTERCHANGE PROTEIN DSBE"/>
    <property type="match status" value="1"/>
</dbReference>
<gene>
    <name evidence="6" type="ORF">EZ456_04845</name>
</gene>
<dbReference type="Proteomes" id="UP000293925">
    <property type="component" value="Unassembled WGS sequence"/>
</dbReference>
<dbReference type="GO" id="GO:0016209">
    <property type="term" value="F:antioxidant activity"/>
    <property type="evidence" value="ECO:0007669"/>
    <property type="project" value="InterPro"/>
</dbReference>
<dbReference type="AlphaFoldDB" id="A0A4R0QA35"/>
<evidence type="ECO:0000259" key="5">
    <source>
        <dbReference type="PROSITE" id="PS51352"/>
    </source>
</evidence>
<dbReference type="PROSITE" id="PS51352">
    <property type="entry name" value="THIOREDOXIN_2"/>
    <property type="match status" value="1"/>
</dbReference>
<dbReference type="Pfam" id="PF00578">
    <property type="entry name" value="AhpC-TSA"/>
    <property type="match status" value="1"/>
</dbReference>
<dbReference type="GO" id="GO:0016491">
    <property type="term" value="F:oxidoreductase activity"/>
    <property type="evidence" value="ECO:0007669"/>
    <property type="project" value="InterPro"/>
</dbReference>
<evidence type="ECO:0000256" key="3">
    <source>
        <dbReference type="ARBA" id="ARBA00023157"/>
    </source>
</evidence>
<dbReference type="OrthoDB" id="750178at2"/>
<accession>A0A4R0QA35</accession>
<dbReference type="EMBL" id="SJSO01000003">
    <property type="protein sequence ID" value="TCD28804.1"/>
    <property type="molecule type" value="Genomic_DNA"/>
</dbReference>
<evidence type="ECO:0000256" key="2">
    <source>
        <dbReference type="ARBA" id="ARBA00022748"/>
    </source>
</evidence>